<keyword evidence="2" id="KW-0964">Secreted</keyword>
<dbReference type="GO" id="GO:0005576">
    <property type="term" value="C:extracellular region"/>
    <property type="evidence" value="ECO:0007669"/>
    <property type="project" value="UniProtKB-SubCell"/>
</dbReference>
<proteinExistence type="predicted"/>
<dbReference type="OrthoDB" id="223957at2"/>
<evidence type="ECO:0000256" key="2">
    <source>
        <dbReference type="ARBA" id="ARBA00022525"/>
    </source>
</evidence>
<dbReference type="SUPFAM" id="SSF51120">
    <property type="entry name" value="beta-Roll"/>
    <property type="match status" value="3"/>
</dbReference>
<organism evidence="5 6">
    <name type="scientific">Crenothrix polyspora</name>
    <dbReference type="NCBI Taxonomy" id="360316"/>
    <lineage>
        <taxon>Bacteria</taxon>
        <taxon>Pseudomonadati</taxon>
        <taxon>Pseudomonadota</taxon>
        <taxon>Gammaproteobacteria</taxon>
        <taxon>Methylococcales</taxon>
        <taxon>Crenotrichaceae</taxon>
        <taxon>Crenothrix</taxon>
    </lineage>
</organism>
<dbReference type="InterPro" id="IPR001343">
    <property type="entry name" value="Hemolysn_Ca-bd"/>
</dbReference>
<keyword evidence="3" id="KW-0106">Calcium</keyword>
<keyword evidence="6" id="KW-1185">Reference proteome</keyword>
<dbReference type="InterPro" id="IPR011049">
    <property type="entry name" value="Serralysin-like_metalloprot_C"/>
</dbReference>
<dbReference type="InterPro" id="IPR050557">
    <property type="entry name" value="RTX_toxin/Mannuronan_C5-epim"/>
</dbReference>
<dbReference type="EMBL" id="FUKJ01000410">
    <property type="protein sequence ID" value="SJM95174.1"/>
    <property type="molecule type" value="Genomic_DNA"/>
</dbReference>
<dbReference type="PROSITE" id="PS00330">
    <property type="entry name" value="HEMOLYSIN_CALCIUM"/>
    <property type="match status" value="7"/>
</dbReference>
<dbReference type="PANTHER" id="PTHR38340:SF1">
    <property type="entry name" value="S-LAYER PROTEIN"/>
    <property type="match status" value="1"/>
</dbReference>
<dbReference type="InterPro" id="IPR018511">
    <property type="entry name" value="Hemolysin-typ_Ca-bd_CS"/>
</dbReference>
<dbReference type="RefSeq" id="WP_087148085.1">
    <property type="nucleotide sequence ID" value="NZ_FUKJ01000410.1"/>
</dbReference>
<dbReference type="PANTHER" id="PTHR38340">
    <property type="entry name" value="S-LAYER PROTEIN"/>
    <property type="match status" value="1"/>
</dbReference>
<sequence length="524" mass="54129">MTIKIGTPANDKNIQGSNGSDDLYGLAGHDILHGNKGADLLSGGAGNDILDGGAGADTLNGGVGKDVFFYGAYKHADHDTLVDFSIDDRLDFSKIATHHFIGNQTFNGIAGEIRYGYQPDYLDGAIPFSTLLDLTTVEIDSDGDGEADVFLTVNGRINFVETAAKSGQLVFASGLNRVGSNASEKMTGGSGNDTLSGLGGNDTVLGGEGNDNLLGGDGADTLDGGFGLDTLTGGGGNDTFRFSDVGASSYESITDFTGKDQVFITASVFDYIGDQVFTGTPGEYRFYQGSDNYDQSRLELDLDGDMQVDAAILFGKNFATMLQETKPGSRHLVIANGATLTGTAGNDTRIAANGNDTLNGLAGNDKLNGNRGNDALNGGTGNDTLTGASGDDTLKGDAGADLLMGGQGVDLLTGGADKDVFRFLSLTDIQSPSSAASTFAHNDTITDFSVGDKIDLAGIDANLNQANNQKFSFIAGKDFSGIAGELRYDSANNLLQGDINGDTEADFHLEITGVTTLAGSALVL</sequence>
<dbReference type="Gene3D" id="2.150.10.10">
    <property type="entry name" value="Serralysin-like metalloprotease, C-terminal"/>
    <property type="match status" value="3"/>
</dbReference>
<dbReference type="PRINTS" id="PR00313">
    <property type="entry name" value="CABNDNGRPT"/>
</dbReference>
<evidence type="ECO:0000256" key="4">
    <source>
        <dbReference type="SAM" id="MobiDB-lite"/>
    </source>
</evidence>
<dbReference type="AlphaFoldDB" id="A0A1R4HG29"/>
<protein>
    <submittedName>
        <fullName evidence="5">Type I secretion target GGXGXDXXX repeat (2 copies)</fullName>
    </submittedName>
</protein>
<dbReference type="GO" id="GO:0005509">
    <property type="term" value="F:calcium ion binding"/>
    <property type="evidence" value="ECO:0007669"/>
    <property type="project" value="InterPro"/>
</dbReference>
<evidence type="ECO:0000256" key="1">
    <source>
        <dbReference type="ARBA" id="ARBA00004613"/>
    </source>
</evidence>
<dbReference type="Pfam" id="PF00353">
    <property type="entry name" value="HemolysinCabind"/>
    <property type="match status" value="5"/>
</dbReference>
<gene>
    <name evidence="5" type="ORF">CRENPOLYSF2_470004</name>
</gene>
<reference evidence="6" key="1">
    <citation type="submission" date="2017-02" db="EMBL/GenBank/DDBJ databases">
        <authorList>
            <person name="Daims H."/>
        </authorList>
    </citation>
    <scope>NUCLEOTIDE SEQUENCE [LARGE SCALE GENOMIC DNA]</scope>
</reference>
<evidence type="ECO:0000313" key="6">
    <source>
        <dbReference type="Proteomes" id="UP000195442"/>
    </source>
</evidence>
<evidence type="ECO:0000256" key="3">
    <source>
        <dbReference type="ARBA" id="ARBA00022837"/>
    </source>
</evidence>
<comment type="subcellular location">
    <subcellularLocation>
        <location evidence="1">Secreted</location>
    </subcellularLocation>
</comment>
<name>A0A1R4HG29_9GAMM</name>
<feature type="region of interest" description="Disordered" evidence="4">
    <location>
        <begin position="363"/>
        <end position="389"/>
    </location>
</feature>
<dbReference type="Proteomes" id="UP000195442">
    <property type="component" value="Unassembled WGS sequence"/>
</dbReference>
<evidence type="ECO:0000313" key="5">
    <source>
        <dbReference type="EMBL" id="SJM95174.1"/>
    </source>
</evidence>
<accession>A0A1R4HG29</accession>